<evidence type="ECO:0000256" key="1">
    <source>
        <dbReference type="SAM" id="Phobius"/>
    </source>
</evidence>
<feature type="transmembrane region" description="Helical" evidence="1">
    <location>
        <begin position="254"/>
        <end position="275"/>
    </location>
</feature>
<feature type="transmembrane region" description="Helical" evidence="1">
    <location>
        <begin position="392"/>
        <end position="425"/>
    </location>
</feature>
<dbReference type="Proteomes" id="UP000052946">
    <property type="component" value="Unassembled WGS sequence"/>
</dbReference>
<dbReference type="RefSeq" id="WP_058949282.1">
    <property type="nucleotide sequence ID" value="NZ_BBXV01000008.1"/>
</dbReference>
<feature type="transmembrane region" description="Helical" evidence="1">
    <location>
        <begin position="106"/>
        <end position="128"/>
    </location>
</feature>
<gene>
    <name evidence="3" type="ORF">OPHB3_0474</name>
</gene>
<sequence length="453" mass="48576">MELTLILEMITASVIGAVLYTIIGIAPGTDETAVLAPVTLVLVLSGFEPIVILAFFISAIVAKKLTDSIPVAIAGIPGGVMSAPMVEHAMVLKKHGMPEVSIRKMASGSVIGTFIAVPMSLLLANLIIPLADVITQYSNQIFLGGAIFLALMSKNRWVSLLSIIPFAFLIQGLRIAYWETGIVPEDVTVFTSFFLGITIGPVILKLAELLSGKVRRQLPRYGLKEIVLKKTKTEKGFPNPFKILDRKEIGTTSFSSILGVLTFFMSPVGMTIFLGETLTSRIKDPVKKATRAISSMDGLTNAAYISGTLIPLIAIGLPLSPTAIGPGGALFNAPPVFTPENNIHHMLSTGDFIVATVIGAFVAITITFYVTIKYAQQICAFVFRYVPHEAMLGLFFGLVIMLAFMDAGIVNVAGVLVVALVAGFLHRRGVNYGVQFMTLYAAPWLISVFIPGL</sequence>
<evidence type="ECO:0000313" key="4">
    <source>
        <dbReference type="Proteomes" id="UP000052946"/>
    </source>
</evidence>
<keyword evidence="1" id="KW-1133">Transmembrane helix</keyword>
<dbReference type="OrthoDB" id="4391232at2"/>
<accession>A0A0U9HA27</accession>
<feature type="transmembrane region" description="Helical" evidence="1">
    <location>
        <begin position="68"/>
        <end position="86"/>
    </location>
</feature>
<feature type="transmembrane region" description="Helical" evidence="1">
    <location>
        <begin position="189"/>
        <end position="207"/>
    </location>
</feature>
<feature type="domain" description="DUF112" evidence="2">
    <location>
        <begin position="12"/>
        <end position="430"/>
    </location>
</feature>
<name>A0A0U9HA27_9BACI</name>
<dbReference type="AlphaFoldDB" id="A0A0U9HA27"/>
<dbReference type="Pfam" id="PF01970">
    <property type="entry name" value="TctA"/>
    <property type="match status" value="1"/>
</dbReference>
<organism evidence="3 4">
    <name type="scientific">Oceanobacillus picturae</name>
    <dbReference type="NCBI Taxonomy" id="171693"/>
    <lineage>
        <taxon>Bacteria</taxon>
        <taxon>Bacillati</taxon>
        <taxon>Bacillota</taxon>
        <taxon>Bacilli</taxon>
        <taxon>Bacillales</taxon>
        <taxon>Bacillaceae</taxon>
        <taxon>Oceanobacillus</taxon>
    </lineage>
</organism>
<keyword evidence="1" id="KW-0812">Transmembrane</keyword>
<protein>
    <submittedName>
        <fullName evidence="3">Tripartite tricarboxylate transporter TctA family protein</fullName>
    </submittedName>
</protein>
<feature type="transmembrane region" description="Helical" evidence="1">
    <location>
        <begin position="352"/>
        <end position="372"/>
    </location>
</feature>
<feature type="transmembrane region" description="Helical" evidence="1">
    <location>
        <begin position="6"/>
        <end position="26"/>
    </location>
</feature>
<feature type="transmembrane region" description="Helical" evidence="1">
    <location>
        <begin position="432"/>
        <end position="450"/>
    </location>
</feature>
<evidence type="ECO:0000259" key="2">
    <source>
        <dbReference type="Pfam" id="PF01970"/>
    </source>
</evidence>
<feature type="transmembrane region" description="Helical" evidence="1">
    <location>
        <begin position="38"/>
        <end position="62"/>
    </location>
</feature>
<reference evidence="4" key="1">
    <citation type="submission" date="2015-07" db="EMBL/GenBank/DDBJ databases">
        <title>Draft Genome Sequence of Oceanobacillus picturae Heshi-B3 that Was Isolated from Fermented Rice Bran with Aging Salted Mackerel, Which Was Named Heshiko as Traditional Fermented Seafood in Japan.</title>
        <authorList>
            <person name="Akuzawa S."/>
            <person name="Nakagawa J."/>
            <person name="Kanekatsu T."/>
            <person name="Kanesaki Y."/>
            <person name="Suzuki T."/>
        </authorList>
    </citation>
    <scope>NUCLEOTIDE SEQUENCE [LARGE SCALE GENOMIC DNA]</scope>
    <source>
        <strain evidence="4">Heshi-B3</strain>
    </source>
</reference>
<proteinExistence type="predicted"/>
<comment type="caution">
    <text evidence="3">The sequence shown here is derived from an EMBL/GenBank/DDBJ whole genome shotgun (WGS) entry which is preliminary data.</text>
</comment>
<dbReference type="InterPro" id="IPR002823">
    <property type="entry name" value="DUF112_TM"/>
</dbReference>
<evidence type="ECO:0000313" key="3">
    <source>
        <dbReference type="EMBL" id="GAQ16550.1"/>
    </source>
</evidence>
<reference evidence="3 4" key="2">
    <citation type="journal article" date="2016" name="Genome Announc.">
        <title>Draft Genome Sequence of Oceanobacillus picturae Heshi-B3, Isolated from Fermented Rice Bran in a Traditional Japanese Seafood Dish.</title>
        <authorList>
            <person name="Akuzawa S."/>
            <person name="Nagaoka J."/>
            <person name="Kanekatsu M."/>
            <person name="Kanesaki Y."/>
            <person name="Suzuki T."/>
        </authorList>
    </citation>
    <scope>NUCLEOTIDE SEQUENCE [LARGE SCALE GENOMIC DNA]</scope>
    <source>
        <strain evidence="3 4">Heshi-B3</strain>
    </source>
</reference>
<feature type="transmembrane region" description="Helical" evidence="1">
    <location>
        <begin position="158"/>
        <end position="177"/>
    </location>
</feature>
<dbReference type="EMBL" id="BBXV01000008">
    <property type="protein sequence ID" value="GAQ16550.1"/>
    <property type="molecule type" value="Genomic_DNA"/>
</dbReference>
<keyword evidence="1" id="KW-0472">Membrane</keyword>